<sequence>MRSYFLTLSVLMIIVLFGCSNENDSNNTTTSDNASNEDSPFSFSMMAVLHSAEVPDDKILNALEENTNTDIDIQWVPGNTYGERLNASFATNSFPEAVYIGNQSTFVLFKEAIKDGQFWEIGPYLDQFEHLGKLDDQILQNSMVDGKLYSLYQGRPLSRQGMIYRKDWAKNLGLDAPTTTAEFYEMLRAFTEADPDGNGLDDTIGLTDRNDLEYGAFKTISSWFNTPNNWGEQDGQLLPSFMFPEYMETMNYLKDIHSNGFMNQDFPVTSKADQQAQFKDGTAGVYVGSMGDVQSLYNDAVELNPGIEFGIQNKVKGPDGTYQIWAIPGFGNLVMFPKSAIETEEELLQVLSFYDKLMMPENANLLKFGIDGEHYQVTEGRAEIIVDKAVMDREVDPYGSIEIGEPATNGRYELYHTSDIQQLSEELIKENEEYLIHDPVVALDSDTYAQKGEQLNQMIRDATWQYIIGQLDEEGFQDTIDAWKNEGGDAVIKEFNESFTASDS</sequence>
<proteinExistence type="predicted"/>
<accession>A0A4R6TVW0</accession>
<dbReference type="AlphaFoldDB" id="A0A4R6TVW0"/>
<dbReference type="PANTHER" id="PTHR43649">
    <property type="entry name" value="ARABINOSE-BINDING PROTEIN-RELATED"/>
    <property type="match status" value="1"/>
</dbReference>
<evidence type="ECO:0000313" key="7">
    <source>
        <dbReference type="EMBL" id="TDQ36373.1"/>
    </source>
</evidence>
<organism evidence="7 8">
    <name type="scientific">Aureibacillus halotolerans</name>
    <dbReference type="NCBI Taxonomy" id="1508390"/>
    <lineage>
        <taxon>Bacteria</taxon>
        <taxon>Bacillati</taxon>
        <taxon>Bacillota</taxon>
        <taxon>Bacilli</taxon>
        <taxon>Bacillales</taxon>
        <taxon>Bacillaceae</taxon>
        <taxon>Aureibacillus</taxon>
    </lineage>
</organism>
<dbReference type="PROSITE" id="PS51257">
    <property type="entry name" value="PROKAR_LIPOPROTEIN"/>
    <property type="match status" value="1"/>
</dbReference>
<dbReference type="Gene3D" id="3.40.190.10">
    <property type="entry name" value="Periplasmic binding protein-like II"/>
    <property type="match status" value="2"/>
</dbReference>
<keyword evidence="4" id="KW-0564">Palmitate</keyword>
<keyword evidence="2 6" id="KW-0732">Signal</keyword>
<dbReference type="RefSeq" id="WP_133581664.1">
    <property type="nucleotide sequence ID" value="NZ_SNYJ01000018.1"/>
</dbReference>
<evidence type="ECO:0000256" key="6">
    <source>
        <dbReference type="SAM" id="SignalP"/>
    </source>
</evidence>
<dbReference type="CDD" id="cd13580">
    <property type="entry name" value="PBP2_AlgQ_like_1"/>
    <property type="match status" value="1"/>
</dbReference>
<dbReference type="OrthoDB" id="9787283at2"/>
<keyword evidence="5" id="KW-0449">Lipoprotein</keyword>
<evidence type="ECO:0000256" key="4">
    <source>
        <dbReference type="ARBA" id="ARBA00023139"/>
    </source>
</evidence>
<dbReference type="EMBL" id="SNYJ01000018">
    <property type="protein sequence ID" value="TDQ36373.1"/>
    <property type="molecule type" value="Genomic_DNA"/>
</dbReference>
<protein>
    <submittedName>
        <fullName evidence="7">Carbohydrate ABC transporter substrate-binding protein (CUT1 family)</fullName>
    </submittedName>
</protein>
<feature type="chain" id="PRO_5039253884" evidence="6">
    <location>
        <begin position="23"/>
        <end position="504"/>
    </location>
</feature>
<feature type="signal peptide" evidence="6">
    <location>
        <begin position="1"/>
        <end position="22"/>
    </location>
</feature>
<reference evidence="7 8" key="1">
    <citation type="submission" date="2019-03" db="EMBL/GenBank/DDBJ databases">
        <title>Genomic Encyclopedia of Type Strains, Phase IV (KMG-IV): sequencing the most valuable type-strain genomes for metagenomic binning, comparative biology and taxonomic classification.</title>
        <authorList>
            <person name="Goeker M."/>
        </authorList>
    </citation>
    <scope>NUCLEOTIDE SEQUENCE [LARGE SCALE GENOMIC DNA]</scope>
    <source>
        <strain evidence="7 8">DSM 28697</strain>
    </source>
</reference>
<evidence type="ECO:0000256" key="1">
    <source>
        <dbReference type="ARBA" id="ARBA00022475"/>
    </source>
</evidence>
<dbReference type="Pfam" id="PF01547">
    <property type="entry name" value="SBP_bac_1"/>
    <property type="match status" value="1"/>
</dbReference>
<dbReference type="Proteomes" id="UP000295632">
    <property type="component" value="Unassembled WGS sequence"/>
</dbReference>
<keyword evidence="8" id="KW-1185">Reference proteome</keyword>
<dbReference type="InterPro" id="IPR050490">
    <property type="entry name" value="Bact_solute-bd_prot1"/>
</dbReference>
<dbReference type="InterPro" id="IPR006059">
    <property type="entry name" value="SBP"/>
</dbReference>
<name>A0A4R6TVW0_9BACI</name>
<dbReference type="SUPFAM" id="SSF53850">
    <property type="entry name" value="Periplasmic binding protein-like II"/>
    <property type="match status" value="1"/>
</dbReference>
<evidence type="ECO:0000313" key="8">
    <source>
        <dbReference type="Proteomes" id="UP000295632"/>
    </source>
</evidence>
<gene>
    <name evidence="7" type="ORF">EV213_1183</name>
</gene>
<keyword evidence="3" id="KW-0472">Membrane</keyword>
<evidence type="ECO:0000256" key="3">
    <source>
        <dbReference type="ARBA" id="ARBA00023136"/>
    </source>
</evidence>
<evidence type="ECO:0000256" key="2">
    <source>
        <dbReference type="ARBA" id="ARBA00022729"/>
    </source>
</evidence>
<evidence type="ECO:0000256" key="5">
    <source>
        <dbReference type="ARBA" id="ARBA00023288"/>
    </source>
</evidence>
<dbReference type="PANTHER" id="PTHR43649:SF33">
    <property type="entry name" value="POLYGALACTURONAN_RHAMNOGALACTURONAN-BINDING PROTEIN YTCQ"/>
    <property type="match status" value="1"/>
</dbReference>
<comment type="caution">
    <text evidence="7">The sequence shown here is derived from an EMBL/GenBank/DDBJ whole genome shotgun (WGS) entry which is preliminary data.</text>
</comment>
<keyword evidence="1" id="KW-1003">Cell membrane</keyword>